<proteinExistence type="predicted"/>
<dbReference type="Proteomes" id="UP001362999">
    <property type="component" value="Unassembled WGS sequence"/>
</dbReference>
<evidence type="ECO:0008006" key="3">
    <source>
        <dbReference type="Google" id="ProtNLM"/>
    </source>
</evidence>
<dbReference type="SUPFAM" id="SSF52047">
    <property type="entry name" value="RNI-like"/>
    <property type="match status" value="1"/>
</dbReference>
<accession>A0AAV9Z3P5</accession>
<keyword evidence="2" id="KW-1185">Reference proteome</keyword>
<sequence>MHRCWDIAELVRAIFDDLDPDSYYCDEDDIPTHVATLLHLAQTCRQFTEPALDLIWREHSGLSNVLKCLPADAWSVCDNHFKINSPLRPEDWDRALYHSKRIRKFVDMDPDITLDTSTLTAITSLPASTLLPNVQRMSLHCSVPIFPHIMHIVGQRIVDVAIILDDPSLHFSALEPLAFPNRVLNHLAIECYAASRDFAHELIPPFVLEMNDLRVLQVASLNQLACQHISTFSNMYHLWVRDLTEIPFPDPLSDQHTPFPALTHLNMHTSDITFGTNFIEVLQAAPLVHLSVGSTQNCDLSNAASLFSAVYTATLPSHLDSLSISMEEDNTIVRASPAIYTMPADMIHPLTGYVNLRFVSLQCPIFARLDDSMMDELARAWPYLERLFIAGHCRDFELETSHRTVESLVSLAHFCPRLDTLALIIDASRVPVGFYMGITHDRLRYWRPLESRLGSAHRAAEYLWAVFPYVAIRTGDDEWAEVGTLIMELQNNQTERCPSPLEPLDDLICF</sequence>
<dbReference type="AlphaFoldDB" id="A0AAV9Z3P5"/>
<name>A0AAV9Z3P5_9AGAR</name>
<dbReference type="Gene3D" id="3.80.10.10">
    <property type="entry name" value="Ribonuclease Inhibitor"/>
    <property type="match status" value="1"/>
</dbReference>
<evidence type="ECO:0000313" key="2">
    <source>
        <dbReference type="Proteomes" id="UP001362999"/>
    </source>
</evidence>
<gene>
    <name evidence="1" type="ORF">R3P38DRAFT_3243229</name>
</gene>
<reference evidence="1 2" key="1">
    <citation type="journal article" date="2024" name="J Genomics">
        <title>Draft genome sequencing and assembly of Favolaschia claudopus CIRM-BRFM 2984 isolated from oak limbs.</title>
        <authorList>
            <person name="Navarro D."/>
            <person name="Drula E."/>
            <person name="Chaduli D."/>
            <person name="Cazenave R."/>
            <person name="Ahrendt S."/>
            <person name="Wang J."/>
            <person name="Lipzen A."/>
            <person name="Daum C."/>
            <person name="Barry K."/>
            <person name="Grigoriev I.V."/>
            <person name="Favel A."/>
            <person name="Rosso M.N."/>
            <person name="Martin F."/>
        </authorList>
    </citation>
    <scope>NUCLEOTIDE SEQUENCE [LARGE SCALE GENOMIC DNA]</scope>
    <source>
        <strain evidence="1 2">CIRM-BRFM 2984</strain>
    </source>
</reference>
<evidence type="ECO:0000313" key="1">
    <source>
        <dbReference type="EMBL" id="KAK6969447.1"/>
    </source>
</evidence>
<dbReference type="InterPro" id="IPR032675">
    <property type="entry name" value="LRR_dom_sf"/>
</dbReference>
<organism evidence="1 2">
    <name type="scientific">Favolaschia claudopus</name>
    <dbReference type="NCBI Taxonomy" id="2862362"/>
    <lineage>
        <taxon>Eukaryota</taxon>
        <taxon>Fungi</taxon>
        <taxon>Dikarya</taxon>
        <taxon>Basidiomycota</taxon>
        <taxon>Agaricomycotina</taxon>
        <taxon>Agaricomycetes</taxon>
        <taxon>Agaricomycetidae</taxon>
        <taxon>Agaricales</taxon>
        <taxon>Marasmiineae</taxon>
        <taxon>Mycenaceae</taxon>
        <taxon>Favolaschia</taxon>
    </lineage>
</organism>
<comment type="caution">
    <text evidence="1">The sequence shown here is derived from an EMBL/GenBank/DDBJ whole genome shotgun (WGS) entry which is preliminary data.</text>
</comment>
<dbReference type="EMBL" id="JAWWNJ010000223">
    <property type="protein sequence ID" value="KAK6969447.1"/>
    <property type="molecule type" value="Genomic_DNA"/>
</dbReference>
<protein>
    <recommendedName>
        <fullName evidence="3">F-box domain-containing protein</fullName>
    </recommendedName>
</protein>